<evidence type="ECO:0000256" key="8">
    <source>
        <dbReference type="ARBA" id="ARBA00023012"/>
    </source>
</evidence>
<comment type="caution">
    <text evidence="12">The sequence shown here is derived from an EMBL/GenBank/DDBJ whole genome shotgun (WGS) entry which is preliminary data.</text>
</comment>
<dbReference type="GO" id="GO:0016020">
    <property type="term" value="C:membrane"/>
    <property type="evidence" value="ECO:0007669"/>
    <property type="project" value="InterPro"/>
</dbReference>
<evidence type="ECO:0000313" key="12">
    <source>
        <dbReference type="EMBL" id="RDJ15964.1"/>
    </source>
</evidence>
<name>A0A370KW63_9HYPH</name>
<dbReference type="EMBL" id="NAAC01000003">
    <property type="protein sequence ID" value="RDJ15964.1"/>
    <property type="molecule type" value="Genomic_DNA"/>
</dbReference>
<evidence type="ECO:0000256" key="9">
    <source>
        <dbReference type="SAM" id="Coils"/>
    </source>
</evidence>
<keyword evidence="8" id="KW-0902">Two-component regulatory system</keyword>
<dbReference type="PANTHER" id="PTHR24421:SF10">
    <property type="entry name" value="NITRATE_NITRITE SENSOR PROTEIN NARQ"/>
    <property type="match status" value="1"/>
</dbReference>
<reference evidence="12 13" key="1">
    <citation type="submission" date="2017-03" db="EMBL/GenBank/DDBJ databases">
        <title>Genome analysis of Rhizobial strains effectives or ineffectives for nitrogen fixation isolated from bean seeds.</title>
        <authorList>
            <person name="Peralta H."/>
            <person name="Aguilar-Vera A."/>
            <person name="Mora Y."/>
            <person name="Vargas-Lagunas C."/>
            <person name="Girard L."/>
            <person name="Mora J."/>
        </authorList>
    </citation>
    <scope>NUCLEOTIDE SEQUENCE [LARGE SCALE GENOMIC DNA]</scope>
    <source>
        <strain evidence="12 13">CCGM3</strain>
    </source>
</reference>
<evidence type="ECO:0000256" key="6">
    <source>
        <dbReference type="ARBA" id="ARBA00022777"/>
    </source>
</evidence>
<keyword evidence="4" id="KW-0808">Transferase</keyword>
<keyword evidence="3" id="KW-0597">Phosphoprotein</keyword>
<keyword evidence="10" id="KW-0812">Transmembrane</keyword>
<dbReference type="CDD" id="cd16917">
    <property type="entry name" value="HATPase_UhpB-NarQ-NarX-like"/>
    <property type="match status" value="1"/>
</dbReference>
<dbReference type="Pfam" id="PF07730">
    <property type="entry name" value="HisKA_3"/>
    <property type="match status" value="1"/>
</dbReference>
<evidence type="ECO:0000256" key="2">
    <source>
        <dbReference type="ARBA" id="ARBA00012438"/>
    </source>
</evidence>
<evidence type="ECO:0000256" key="1">
    <source>
        <dbReference type="ARBA" id="ARBA00000085"/>
    </source>
</evidence>
<evidence type="ECO:0000256" key="4">
    <source>
        <dbReference type="ARBA" id="ARBA00022679"/>
    </source>
</evidence>
<feature type="coiled-coil region" evidence="9">
    <location>
        <begin position="209"/>
        <end position="236"/>
    </location>
</feature>
<dbReference type="Gene3D" id="3.30.565.10">
    <property type="entry name" value="Histidine kinase-like ATPase, C-terminal domain"/>
    <property type="match status" value="1"/>
</dbReference>
<keyword evidence="5" id="KW-0547">Nucleotide-binding</keyword>
<keyword evidence="10" id="KW-0472">Membrane</keyword>
<feature type="domain" description="Signal transduction histidine kinase subgroup 3 dimerisation and phosphoacceptor" evidence="11">
    <location>
        <begin position="260"/>
        <end position="314"/>
    </location>
</feature>
<feature type="transmembrane region" description="Helical" evidence="10">
    <location>
        <begin position="184"/>
        <end position="205"/>
    </location>
</feature>
<dbReference type="InterPro" id="IPR036890">
    <property type="entry name" value="HATPase_C_sf"/>
</dbReference>
<evidence type="ECO:0000256" key="3">
    <source>
        <dbReference type="ARBA" id="ARBA00022553"/>
    </source>
</evidence>
<dbReference type="InterPro" id="IPR050482">
    <property type="entry name" value="Sensor_HK_TwoCompSys"/>
</dbReference>
<dbReference type="InterPro" id="IPR011712">
    <property type="entry name" value="Sig_transdc_His_kin_sub3_dim/P"/>
</dbReference>
<dbReference type="SUPFAM" id="SSF55874">
    <property type="entry name" value="ATPase domain of HSP90 chaperone/DNA topoisomerase II/histidine kinase"/>
    <property type="match status" value="1"/>
</dbReference>
<accession>A0A370KW63</accession>
<evidence type="ECO:0000256" key="10">
    <source>
        <dbReference type="SAM" id="Phobius"/>
    </source>
</evidence>
<dbReference type="PANTHER" id="PTHR24421">
    <property type="entry name" value="NITRATE/NITRITE SENSOR PROTEIN NARX-RELATED"/>
    <property type="match status" value="1"/>
</dbReference>
<keyword evidence="7" id="KW-0067">ATP-binding</keyword>
<dbReference type="OrthoDB" id="9778496at2"/>
<dbReference type="AlphaFoldDB" id="A0A370KW63"/>
<protein>
    <recommendedName>
        <fullName evidence="2">histidine kinase</fullName>
        <ecNumber evidence="2">2.7.13.3</ecNumber>
    </recommendedName>
</protein>
<proteinExistence type="predicted"/>
<evidence type="ECO:0000256" key="5">
    <source>
        <dbReference type="ARBA" id="ARBA00022741"/>
    </source>
</evidence>
<gene>
    <name evidence="12" type="ORF">B5K06_02720</name>
</gene>
<evidence type="ECO:0000256" key="7">
    <source>
        <dbReference type="ARBA" id="ARBA00022840"/>
    </source>
</evidence>
<evidence type="ECO:0000313" key="13">
    <source>
        <dbReference type="Proteomes" id="UP000254939"/>
    </source>
</evidence>
<sequence>MRRRPLSIQFLFASGILIFFATLISGYVISGLVEQNAIRSKAGAAATFVQSMTEPLVQKLASADALPPEDIERLHGLFTDPMLRGRFPHVEIWTTDGTVAYSLAPDLIGRRFEVPPGAENALLGEVSLSFADLDAGEHIARNFRTRYLEIYSPLRDNSTGRIIAIAEIQEDPATFDHDVERVRMVSWAAVALASCAILLCLFAIVRRGSNTIEDQRQALRQRAEDAEAASRKLAELQGIARHASMQLAERNENLMRGVGADLHDGPAQLLSFARLQVEQVRQARSDLGREAPLAVLEGSLDSALAEIRAIARSLILPEIEHLPPSRIIERAIKMHESRSGTEVASTFVGSEPEIPAALKICLFRFVQEGLNNSYRHAGGNGQEVWCEMGAAHMKVVVSDKGPPRGFVKPPPRDGEGMGIRGLRQRIESLGGSLQIVGGDAGTKLTMCFELGEAV</sequence>
<keyword evidence="10" id="KW-1133">Transmembrane helix</keyword>
<keyword evidence="9" id="KW-0175">Coiled coil</keyword>
<dbReference type="GO" id="GO:0000155">
    <property type="term" value="F:phosphorelay sensor kinase activity"/>
    <property type="evidence" value="ECO:0007669"/>
    <property type="project" value="InterPro"/>
</dbReference>
<dbReference type="Proteomes" id="UP000254939">
    <property type="component" value="Unassembled WGS sequence"/>
</dbReference>
<dbReference type="GO" id="GO:0005524">
    <property type="term" value="F:ATP binding"/>
    <property type="evidence" value="ECO:0007669"/>
    <property type="project" value="UniProtKB-KW"/>
</dbReference>
<dbReference type="GO" id="GO:0046983">
    <property type="term" value="F:protein dimerization activity"/>
    <property type="evidence" value="ECO:0007669"/>
    <property type="project" value="InterPro"/>
</dbReference>
<comment type="catalytic activity">
    <reaction evidence="1">
        <text>ATP + protein L-histidine = ADP + protein N-phospho-L-histidine.</text>
        <dbReference type="EC" id="2.7.13.3"/>
    </reaction>
</comment>
<keyword evidence="6 12" id="KW-0418">Kinase</keyword>
<dbReference type="RefSeq" id="WP_114711215.1">
    <property type="nucleotide sequence ID" value="NZ_KZ857258.1"/>
</dbReference>
<organism evidence="12 13">
    <name type="scientific">Rhizobium grahamii</name>
    <dbReference type="NCBI Taxonomy" id="1120045"/>
    <lineage>
        <taxon>Bacteria</taxon>
        <taxon>Pseudomonadati</taxon>
        <taxon>Pseudomonadota</taxon>
        <taxon>Alphaproteobacteria</taxon>
        <taxon>Hyphomicrobiales</taxon>
        <taxon>Rhizobiaceae</taxon>
        <taxon>Rhizobium/Agrobacterium group</taxon>
        <taxon>Rhizobium</taxon>
    </lineage>
</organism>
<dbReference type="EC" id="2.7.13.3" evidence="2"/>
<evidence type="ECO:0000259" key="11">
    <source>
        <dbReference type="Pfam" id="PF07730"/>
    </source>
</evidence>